<gene>
    <name evidence="2" type="ORF">VU01_10624</name>
</gene>
<evidence type="ECO:0000313" key="3">
    <source>
        <dbReference type="Proteomes" id="UP000288892"/>
    </source>
</evidence>
<dbReference type="Proteomes" id="UP000288892">
    <property type="component" value="Unassembled WGS sequence"/>
</dbReference>
<accession>A0A444JFN4</accession>
<dbReference type="InterPro" id="IPR036724">
    <property type="entry name" value="Cobalamin-bd_sf"/>
</dbReference>
<evidence type="ECO:0000259" key="1">
    <source>
        <dbReference type="PROSITE" id="PS51332"/>
    </source>
</evidence>
<dbReference type="GO" id="GO:0031419">
    <property type="term" value="F:cobalamin binding"/>
    <property type="evidence" value="ECO:0007669"/>
    <property type="project" value="InterPro"/>
</dbReference>
<sequence>MGRGHGCLAQVYMSSRICEELMAHVPPPANPKYPGHPRMGLAVLEDYHLLGKIIISACLRAGGYAFHDYGRVTPQELVRKIRDDSIEIVLISTLMLRSALQVKEVKRLLAEAGSSTRIVVGGAPFRFDPLLWKEVGADAMGANAVEAIAAISSCLKTEGKV</sequence>
<dbReference type="Gene3D" id="3.40.50.280">
    <property type="entry name" value="Cobalamin-binding domain"/>
    <property type="match status" value="1"/>
</dbReference>
<name>A0A444JFN4_9BACT</name>
<dbReference type="Pfam" id="PF02310">
    <property type="entry name" value="B12-binding"/>
    <property type="match status" value="1"/>
</dbReference>
<comment type="caution">
    <text evidence="2">The sequence shown here is derived from an EMBL/GenBank/DDBJ whole genome shotgun (WGS) entry which is preliminary data.</text>
</comment>
<dbReference type="PROSITE" id="PS51332">
    <property type="entry name" value="B12_BINDING"/>
    <property type="match status" value="1"/>
</dbReference>
<dbReference type="SUPFAM" id="SSF52242">
    <property type="entry name" value="Cobalamin (vitamin B12)-binding domain"/>
    <property type="match status" value="1"/>
</dbReference>
<dbReference type="GO" id="GO:0046872">
    <property type="term" value="F:metal ion binding"/>
    <property type="evidence" value="ECO:0007669"/>
    <property type="project" value="InterPro"/>
</dbReference>
<reference evidence="2 3" key="1">
    <citation type="submission" date="2017-01" db="EMBL/GenBank/DDBJ databases">
        <title>The cable genome- insights into the physiology and evolution of filamentous bacteria capable of sulfide oxidation via long distance electron transfer.</title>
        <authorList>
            <person name="Schreiber L."/>
            <person name="Bjerg J.T."/>
            <person name="Boggild A."/>
            <person name="Van De Vossenberg J."/>
            <person name="Meysman F."/>
            <person name="Nielsen L.P."/>
            <person name="Schramm A."/>
            <person name="Kjeldsen K.U."/>
        </authorList>
    </citation>
    <scope>NUCLEOTIDE SEQUENCE [LARGE SCALE GENOMIC DNA]</scope>
    <source>
        <strain evidence="2">A5</strain>
    </source>
</reference>
<dbReference type="AlphaFoldDB" id="A0A444JFN4"/>
<keyword evidence="3" id="KW-1185">Reference proteome</keyword>
<dbReference type="CDD" id="cd02065">
    <property type="entry name" value="B12-binding_like"/>
    <property type="match status" value="1"/>
</dbReference>
<organism evidence="2 3">
    <name type="scientific">Candidatus Electrothrix marina</name>
    <dbReference type="NCBI Taxonomy" id="1859130"/>
    <lineage>
        <taxon>Bacteria</taxon>
        <taxon>Pseudomonadati</taxon>
        <taxon>Thermodesulfobacteriota</taxon>
        <taxon>Desulfobulbia</taxon>
        <taxon>Desulfobulbales</taxon>
        <taxon>Desulfobulbaceae</taxon>
        <taxon>Candidatus Electrothrix</taxon>
    </lineage>
</organism>
<dbReference type="InterPro" id="IPR006158">
    <property type="entry name" value="Cobalamin-bd"/>
</dbReference>
<feature type="domain" description="B12-binding" evidence="1">
    <location>
        <begin position="35"/>
        <end position="161"/>
    </location>
</feature>
<protein>
    <submittedName>
        <fullName evidence="2">B12 binding domain-containing protein</fullName>
    </submittedName>
</protein>
<proteinExistence type="predicted"/>
<dbReference type="EMBL" id="MTKS01000062">
    <property type="protein sequence ID" value="RWX51921.1"/>
    <property type="molecule type" value="Genomic_DNA"/>
</dbReference>
<evidence type="ECO:0000313" key="2">
    <source>
        <dbReference type="EMBL" id="RWX51921.1"/>
    </source>
</evidence>